<sequence length="151" mass="16695">MQRKISDYNLITGVIGEDVHVTGIRIMEHALRSEGFTVHSLGIHNTQDEFVAAAVEHHADALIISSLCGHAELLMEGLRQKCDQAGIGHIHLCLGGQLVISEEPWIVTENRFKQLGVDRVNVPFILPKDAIALLIEDLKIRAESFDKKPTA</sequence>
<protein>
    <submittedName>
        <fullName evidence="2">Glutamate mutase subunit S</fullName>
    </submittedName>
</protein>
<dbReference type="Pfam" id="PF02310">
    <property type="entry name" value="B12-binding"/>
    <property type="match status" value="1"/>
</dbReference>
<gene>
    <name evidence="2" type="ORF">SAMN05216323_106512</name>
</gene>
<evidence type="ECO:0000259" key="1">
    <source>
        <dbReference type="PROSITE" id="PS51332"/>
    </source>
</evidence>
<dbReference type="InterPro" id="IPR036724">
    <property type="entry name" value="Cobalamin-bd_sf"/>
</dbReference>
<feature type="domain" description="B12-binding" evidence="1">
    <location>
        <begin position="7"/>
        <end position="145"/>
    </location>
</feature>
<dbReference type="AlphaFoldDB" id="A0A1G6QS29"/>
<dbReference type="GO" id="GO:0046872">
    <property type="term" value="F:metal ion binding"/>
    <property type="evidence" value="ECO:0007669"/>
    <property type="project" value="InterPro"/>
</dbReference>
<organism evidence="2 3">
    <name type="scientific">Williamwhitmania taraxaci</name>
    <dbReference type="NCBI Taxonomy" id="1640674"/>
    <lineage>
        <taxon>Bacteria</taxon>
        <taxon>Pseudomonadati</taxon>
        <taxon>Bacteroidota</taxon>
        <taxon>Bacteroidia</taxon>
        <taxon>Bacteroidales</taxon>
        <taxon>Williamwhitmaniaceae</taxon>
        <taxon>Williamwhitmania</taxon>
    </lineage>
</organism>
<dbReference type="Proteomes" id="UP000199452">
    <property type="component" value="Unassembled WGS sequence"/>
</dbReference>
<evidence type="ECO:0000313" key="3">
    <source>
        <dbReference type="Proteomes" id="UP000199452"/>
    </source>
</evidence>
<dbReference type="Gene3D" id="3.40.50.280">
    <property type="entry name" value="Cobalamin-binding domain"/>
    <property type="match status" value="1"/>
</dbReference>
<keyword evidence="3" id="KW-1185">Reference proteome</keyword>
<dbReference type="InterPro" id="IPR006158">
    <property type="entry name" value="Cobalamin-bd"/>
</dbReference>
<dbReference type="NCBIfam" id="NF002612">
    <property type="entry name" value="PRK02261.1"/>
    <property type="match status" value="1"/>
</dbReference>
<evidence type="ECO:0000313" key="2">
    <source>
        <dbReference type="EMBL" id="SDC95158.1"/>
    </source>
</evidence>
<accession>A0A1G6QS29</accession>
<dbReference type="RefSeq" id="WP_092440131.1">
    <property type="nucleotide sequence ID" value="NZ_FMYP01000065.1"/>
</dbReference>
<dbReference type="SUPFAM" id="SSF52242">
    <property type="entry name" value="Cobalamin (vitamin B12)-binding domain"/>
    <property type="match status" value="1"/>
</dbReference>
<reference evidence="2 3" key="1">
    <citation type="submission" date="2016-09" db="EMBL/GenBank/DDBJ databases">
        <authorList>
            <person name="Capua I."/>
            <person name="De Benedictis P."/>
            <person name="Joannis T."/>
            <person name="Lombin L.H."/>
            <person name="Cattoli G."/>
        </authorList>
    </citation>
    <scope>NUCLEOTIDE SEQUENCE [LARGE SCALE GENOMIC DNA]</scope>
    <source>
        <strain evidence="2 3">A7P-90m</strain>
    </source>
</reference>
<name>A0A1G6QS29_9BACT</name>
<dbReference type="PROSITE" id="PS51332">
    <property type="entry name" value="B12_BINDING"/>
    <property type="match status" value="1"/>
</dbReference>
<proteinExistence type="predicted"/>
<dbReference type="GO" id="GO:0031419">
    <property type="term" value="F:cobalamin binding"/>
    <property type="evidence" value="ECO:0007669"/>
    <property type="project" value="InterPro"/>
</dbReference>
<dbReference type="STRING" id="1640674.SAMN05216323_106512"/>
<dbReference type="EMBL" id="FMYP01000065">
    <property type="protein sequence ID" value="SDC95158.1"/>
    <property type="molecule type" value="Genomic_DNA"/>
</dbReference>
<dbReference type="OrthoDB" id="9791348at2"/>